<proteinExistence type="predicted"/>
<dbReference type="AlphaFoldDB" id="A0A653KA14"/>
<protein>
    <submittedName>
        <fullName evidence="1">Uncharacterized protein</fullName>
    </submittedName>
</protein>
<evidence type="ECO:0000313" key="2">
    <source>
        <dbReference type="Proteomes" id="UP000430404"/>
    </source>
</evidence>
<evidence type="ECO:0000313" key="1">
    <source>
        <dbReference type="EMBL" id="VXA57330.1"/>
    </source>
</evidence>
<gene>
    <name evidence="1" type="ORF">ACI8B_370003</name>
</gene>
<accession>A0A653KA14</accession>
<sequence>MKVFLIKEFVNLCTEFVNLETGKSQLIGRNMSTQKQEKVNLLVGICQHILPVSLC</sequence>
<dbReference type="Proteomes" id="UP000430404">
    <property type="component" value="Unassembled WGS sequence"/>
</dbReference>
<name>A0A653KA14_9GAMM</name>
<reference evidence="1 2" key="1">
    <citation type="submission" date="2019-10" db="EMBL/GenBank/DDBJ databases">
        <authorList>
            <person name="Karimi E."/>
        </authorList>
    </citation>
    <scope>NUCLEOTIDE SEQUENCE [LARGE SCALE GENOMIC DNA]</scope>
    <source>
        <strain evidence="1">Acinetobacter sp. 8BE</strain>
    </source>
</reference>
<dbReference type="EMBL" id="CABWKZ010000031">
    <property type="protein sequence ID" value="VXA57330.1"/>
    <property type="molecule type" value="Genomic_DNA"/>
</dbReference>
<organism evidence="1 2">
    <name type="scientific">Acinetobacter proteolyticus</name>
    <dbReference type="NCBI Taxonomy" id="1776741"/>
    <lineage>
        <taxon>Bacteria</taxon>
        <taxon>Pseudomonadati</taxon>
        <taxon>Pseudomonadota</taxon>
        <taxon>Gammaproteobacteria</taxon>
        <taxon>Moraxellales</taxon>
        <taxon>Moraxellaceae</taxon>
        <taxon>Acinetobacter</taxon>
    </lineage>
</organism>